<dbReference type="EMBL" id="JACASD010000131">
    <property type="protein sequence ID" value="NWE92867.1"/>
    <property type="molecule type" value="Genomic_DNA"/>
</dbReference>
<dbReference type="AlphaFoldDB" id="A0A7Y8G7S2"/>
<name>A0A7Y8G7S2_9PSED</name>
<sequence length="47" mass="5237">MIDTPESSIPLTSLANRGQQLPPQVDWLRVLRKSDSRSGQYQAEVAP</sequence>
<organism evidence="1 2">
    <name type="scientific">Pseudomonas reactans</name>
    <dbReference type="NCBI Taxonomy" id="117680"/>
    <lineage>
        <taxon>Bacteria</taxon>
        <taxon>Pseudomonadati</taxon>
        <taxon>Pseudomonadota</taxon>
        <taxon>Gammaproteobacteria</taxon>
        <taxon>Pseudomonadales</taxon>
        <taxon>Pseudomonadaceae</taxon>
        <taxon>Pseudomonas</taxon>
    </lineage>
</organism>
<evidence type="ECO:0000313" key="2">
    <source>
        <dbReference type="Proteomes" id="UP000585226"/>
    </source>
</evidence>
<reference evidence="1 2" key="1">
    <citation type="submission" date="2020-04" db="EMBL/GenBank/DDBJ databases">
        <title>Molecular characterization of pseudomonads from Agaricus bisporus reveal novel blotch 2 pathogens in Western Europe.</title>
        <authorList>
            <person name="Taparia T."/>
            <person name="Krijger M."/>
            <person name="Haynes E."/>
            <person name="Elpinstone J.G."/>
            <person name="Noble R."/>
            <person name="Van Der Wolf J."/>
        </authorList>
    </citation>
    <scope>NUCLEOTIDE SEQUENCE [LARGE SCALE GENOMIC DNA]</scope>
    <source>
        <strain evidence="1 2">P8021</strain>
    </source>
</reference>
<gene>
    <name evidence="1" type="ORF">HX893_32605</name>
</gene>
<evidence type="ECO:0000313" key="1">
    <source>
        <dbReference type="EMBL" id="NWE92867.1"/>
    </source>
</evidence>
<dbReference type="RefSeq" id="WP_016974507.1">
    <property type="nucleotide sequence ID" value="NZ_JACASD010000131.1"/>
</dbReference>
<proteinExistence type="predicted"/>
<protein>
    <submittedName>
        <fullName evidence="1">Uncharacterized protein</fullName>
    </submittedName>
</protein>
<dbReference type="Proteomes" id="UP000585226">
    <property type="component" value="Unassembled WGS sequence"/>
</dbReference>
<comment type="caution">
    <text evidence="1">The sequence shown here is derived from an EMBL/GenBank/DDBJ whole genome shotgun (WGS) entry which is preliminary data.</text>
</comment>
<accession>A0A7Y8G7S2</accession>